<evidence type="ECO:0000256" key="4">
    <source>
        <dbReference type="ARBA" id="ARBA00023136"/>
    </source>
</evidence>
<keyword evidence="4" id="KW-0472">Membrane</keyword>
<dbReference type="AlphaFoldDB" id="A0A2W5UIM2"/>
<comment type="subcellular location">
    <subcellularLocation>
        <location evidence="1">Membrane</location>
        <topology evidence="1">Single-pass membrane protein</topology>
    </subcellularLocation>
</comment>
<dbReference type="Pfam" id="PF04357">
    <property type="entry name" value="TamB"/>
    <property type="match status" value="1"/>
</dbReference>
<dbReference type="InterPro" id="IPR007452">
    <property type="entry name" value="TamB_C"/>
</dbReference>
<reference evidence="7 8" key="1">
    <citation type="submission" date="2017-08" db="EMBL/GenBank/DDBJ databases">
        <title>Infants hospitalized years apart are colonized by the same room-sourced microbial strains.</title>
        <authorList>
            <person name="Brooks B."/>
            <person name="Olm M.R."/>
            <person name="Firek B.A."/>
            <person name="Baker R."/>
            <person name="Thomas B.C."/>
            <person name="Morowitz M.J."/>
            <person name="Banfield J.F."/>
        </authorList>
    </citation>
    <scope>NUCLEOTIDE SEQUENCE [LARGE SCALE GENOMIC DNA]</scope>
    <source>
        <strain evidence="7">S2_003_000_R2_11</strain>
    </source>
</reference>
<evidence type="ECO:0000256" key="1">
    <source>
        <dbReference type="ARBA" id="ARBA00004167"/>
    </source>
</evidence>
<dbReference type="PANTHER" id="PTHR36985">
    <property type="entry name" value="TRANSLOCATION AND ASSEMBLY MODULE SUBUNIT TAMB"/>
    <property type="match status" value="1"/>
</dbReference>
<feature type="signal peptide" evidence="5">
    <location>
        <begin position="1"/>
        <end position="18"/>
    </location>
</feature>
<dbReference type="GO" id="GO:0097347">
    <property type="term" value="C:TAM protein secretion complex"/>
    <property type="evidence" value="ECO:0007669"/>
    <property type="project" value="TreeGrafter"/>
</dbReference>
<dbReference type="Proteomes" id="UP000248975">
    <property type="component" value="Unassembled WGS sequence"/>
</dbReference>
<accession>A0A2W5UIM2</accession>
<proteinExistence type="predicted"/>
<evidence type="ECO:0000256" key="5">
    <source>
        <dbReference type="SAM" id="SignalP"/>
    </source>
</evidence>
<sequence length="1171" mass="120612">MWRFLILCFALLTGPAMAQQEDVGILTRFVQEKLSGAGRTVEITGFRGALSSRATIEEMTIADGQGIWLTLRGITLDWNRASVLRGRISVNELSAQEIIVARRPVPDATLPSPEAKGFSLPELPVSIDIGKVAAQRLELGETVLGTPIEASLEASMQLAGGQGQMKLSLVRLDSGPSGKVTLDSSYSNTTRELKIDLDAEEGAGGIAATKLGLPGAPATSLQIRGQGLIDDFSADIRLATDQVDRLSGRVTLTTQPDGAQGFTASLGGDPAPLFLPQQAAFFGNDVTLDVAGQRSAIGALELSQLQIQADALAVNGTLKLAPGGLPREFALRLRIAQGGGVPVLLPIPGDVRVGLAEVVLNYDAAQDDGWRGSASLQGLQQPGLSVANALITGSGRIKGAQYGNVAGGTLNLIAAGIAPNSPALAQAIGAAATGRVKISWQEGQPVNLSDLTIAGSDFTIQTRGRISGLSSGLALNGRIEAEASDISRFSGLAGRPLGGQAQLAAQGSGSVLGGDFDLTGSVQGQGLRIGQPEADNLLKGSSQIAFSVARSAEGTQIRSLDVQAATLDLSANGWIRTSGSDLSANLAFTDLGGLGSTYRGSLKGTAGFTGTAQSGRMTLDATGQGLAIGQPQADLLLRGTSTLSVATRIEGGAIHVDRAQLQNPQLTAQATGDATGDQRQIDLSAKLADMALLLPDFPGALTIQGTAMDNGQNYRLDVRAAGPGQINARISGQVARNFQRAELTIAGSAQAGLANAFIAPRNVAGPVTFDLRLNGPLALNAVSGKVALNNGRIAAPALRLALDGVNAQADLSGGRATVRADARLTTGGRIGVTGPVSLTPPFEADLSVTGRDLVLTDPELYEVKASGDLRVSGPLTGGARISGVVNISEAELRVPNTPIGGSGAIPDLVFRGEPADVRATRVRAGLVGNGAQGGRSTPARPFGLDVTINAPNQIFVRGRGLDAELGGQLRLGGTTDAVVPSGGIDLIRGRLDILGRRLDLSEAQIQLEGNLDATVRVVASNVSEGVTSSVVISGKISEPDISFTSSPPLPEEEVLAHLLFGRDLTTLSPFQAAQLANAVATLAGRGGEGIIGRLRRDFGLDDLDFVTDSNGGTSLRLGRYVAKNVYTEVVVGGEGKSQLNLNLDIRPGVTARGFADSEGDTGFGLFVERDY</sequence>
<name>A0A2W5UIM2_CERSP</name>
<dbReference type="PANTHER" id="PTHR36985:SF1">
    <property type="entry name" value="TRANSLOCATION AND ASSEMBLY MODULE SUBUNIT TAMB"/>
    <property type="match status" value="1"/>
</dbReference>
<organism evidence="7 8">
    <name type="scientific">Cereibacter sphaeroides</name>
    <name type="common">Rhodobacter sphaeroides</name>
    <dbReference type="NCBI Taxonomy" id="1063"/>
    <lineage>
        <taxon>Bacteria</taxon>
        <taxon>Pseudomonadati</taxon>
        <taxon>Pseudomonadota</taxon>
        <taxon>Alphaproteobacteria</taxon>
        <taxon>Rhodobacterales</taxon>
        <taxon>Paracoccaceae</taxon>
        <taxon>Cereibacter</taxon>
    </lineage>
</organism>
<feature type="chain" id="PRO_5016038693" evidence="5">
    <location>
        <begin position="19"/>
        <end position="1171"/>
    </location>
</feature>
<keyword evidence="3" id="KW-1133">Transmembrane helix</keyword>
<evidence type="ECO:0000256" key="2">
    <source>
        <dbReference type="ARBA" id="ARBA00022692"/>
    </source>
</evidence>
<evidence type="ECO:0000313" key="7">
    <source>
        <dbReference type="EMBL" id="PZQ97740.1"/>
    </source>
</evidence>
<comment type="caution">
    <text evidence="7">The sequence shown here is derived from an EMBL/GenBank/DDBJ whole genome shotgun (WGS) entry which is preliminary data.</text>
</comment>
<feature type="domain" description="Translocation and assembly module TamB C-terminal" evidence="6">
    <location>
        <begin position="821"/>
        <end position="1171"/>
    </location>
</feature>
<protein>
    <submittedName>
        <fullName evidence="7">Translocation and assembly module protein TamB</fullName>
    </submittedName>
</protein>
<dbReference type="GO" id="GO:0005886">
    <property type="term" value="C:plasma membrane"/>
    <property type="evidence" value="ECO:0007669"/>
    <property type="project" value="InterPro"/>
</dbReference>
<keyword evidence="5" id="KW-0732">Signal</keyword>
<evidence type="ECO:0000313" key="8">
    <source>
        <dbReference type="Proteomes" id="UP000248975"/>
    </source>
</evidence>
<evidence type="ECO:0000256" key="3">
    <source>
        <dbReference type="ARBA" id="ARBA00022989"/>
    </source>
</evidence>
<dbReference type="EMBL" id="QFQS01000002">
    <property type="protein sequence ID" value="PZQ97740.1"/>
    <property type="molecule type" value="Genomic_DNA"/>
</dbReference>
<gene>
    <name evidence="7" type="ORF">DI533_11265</name>
</gene>
<keyword evidence="2" id="KW-0812">Transmembrane</keyword>
<dbReference type="GO" id="GO:0009306">
    <property type="term" value="P:protein secretion"/>
    <property type="evidence" value="ECO:0007669"/>
    <property type="project" value="InterPro"/>
</dbReference>
<evidence type="ECO:0000259" key="6">
    <source>
        <dbReference type="Pfam" id="PF04357"/>
    </source>
</evidence>